<dbReference type="InterPro" id="IPR012341">
    <property type="entry name" value="6hp_glycosidase-like_sf"/>
</dbReference>
<gene>
    <name evidence="1" type="ORF">ABB26_18520</name>
</gene>
<dbReference type="Gene3D" id="1.50.10.10">
    <property type="match status" value="1"/>
</dbReference>
<feature type="non-terminal residue" evidence="1">
    <location>
        <position position="217"/>
    </location>
</feature>
<dbReference type="Proteomes" id="UP000050864">
    <property type="component" value="Unassembled WGS sequence"/>
</dbReference>
<evidence type="ECO:0000313" key="2">
    <source>
        <dbReference type="Proteomes" id="UP000050864"/>
    </source>
</evidence>
<accession>A0A0R0C3R0</accession>
<sequence length="217" mass="24891">PYQFESGMVPCCVDARGSDPVPENDSHGELIYTIAEYWRHTGDLAFLQRMWPHVQGAWQYMETLRLSERTEENRARHPGFYGMMPASISHEGYSAKPVHSYWDDFWALRGYKDAADMAAALGLEEEALVMAASRDQFRQDLNDSLLATMQSHRIDYLPGSVELGDFDATSTTISLAPGGEQGRLPQPALNNTFERYWAHFVERRDGKRQWKDYTPYE</sequence>
<proteinExistence type="predicted"/>
<reference evidence="1 2" key="1">
    <citation type="submission" date="2015-05" db="EMBL/GenBank/DDBJ databases">
        <title>Genome sequencing and analysis of members of genus Stenotrophomonas.</title>
        <authorList>
            <person name="Patil P.P."/>
            <person name="Midha S."/>
            <person name="Patil P.B."/>
        </authorList>
    </citation>
    <scope>NUCLEOTIDE SEQUENCE [LARGE SCALE GENOMIC DNA]</scope>
    <source>
        <strain evidence="1 2">DSM 18929</strain>
    </source>
</reference>
<dbReference type="SUPFAM" id="SSF48208">
    <property type="entry name" value="Six-hairpin glycosidases"/>
    <property type="match status" value="1"/>
</dbReference>
<dbReference type="EMBL" id="LDJI01000092">
    <property type="protein sequence ID" value="KRG61082.1"/>
    <property type="molecule type" value="Genomic_DNA"/>
</dbReference>
<evidence type="ECO:0000313" key="1">
    <source>
        <dbReference type="EMBL" id="KRG61082.1"/>
    </source>
</evidence>
<dbReference type="GO" id="GO:0005975">
    <property type="term" value="P:carbohydrate metabolic process"/>
    <property type="evidence" value="ECO:0007669"/>
    <property type="project" value="InterPro"/>
</dbReference>
<comment type="caution">
    <text evidence="1">The sequence shown here is derived from an EMBL/GenBank/DDBJ whole genome shotgun (WGS) entry which is preliminary data.</text>
</comment>
<feature type="non-terminal residue" evidence="1">
    <location>
        <position position="1"/>
    </location>
</feature>
<dbReference type="AlphaFoldDB" id="A0A0R0C3R0"/>
<protein>
    <submittedName>
        <fullName evidence="1">Coagulation factor 5/8 type domain-containing protein</fullName>
    </submittedName>
</protein>
<name>A0A0R0C3R0_9GAMM</name>
<dbReference type="InterPro" id="IPR008928">
    <property type="entry name" value="6-hairpin_glycosidase_sf"/>
</dbReference>
<keyword evidence="2" id="KW-1185">Reference proteome</keyword>
<organism evidence="1 2">
    <name type="scientific">Stenotrophomonas humi</name>
    <dbReference type="NCBI Taxonomy" id="405444"/>
    <lineage>
        <taxon>Bacteria</taxon>
        <taxon>Pseudomonadati</taxon>
        <taxon>Pseudomonadota</taxon>
        <taxon>Gammaproteobacteria</taxon>
        <taxon>Lysobacterales</taxon>
        <taxon>Lysobacteraceae</taxon>
        <taxon>Stenotrophomonas</taxon>
    </lineage>
</organism>